<dbReference type="EMBL" id="WIVU01000035">
    <property type="protein sequence ID" value="MQU07305.1"/>
    <property type="molecule type" value="Genomic_DNA"/>
</dbReference>
<gene>
    <name evidence="2" type="ORF">GHO27_16580</name>
    <name evidence="1" type="ORF">GHO39_14285</name>
</gene>
<evidence type="ECO:0000313" key="2">
    <source>
        <dbReference type="EMBL" id="MQU07305.1"/>
    </source>
</evidence>
<evidence type="ECO:0000313" key="4">
    <source>
        <dbReference type="Proteomes" id="UP000489190"/>
    </source>
</evidence>
<dbReference type="EMBL" id="WIWI01000035">
    <property type="protein sequence ID" value="MQT90292.1"/>
    <property type="molecule type" value="Genomic_DNA"/>
</dbReference>
<organism evidence="2 3">
    <name type="scientific">Pseudomonas helleri</name>
    <dbReference type="NCBI Taxonomy" id="1608996"/>
    <lineage>
        <taxon>Bacteria</taxon>
        <taxon>Pseudomonadati</taxon>
        <taxon>Pseudomonadota</taxon>
        <taxon>Gammaproteobacteria</taxon>
        <taxon>Pseudomonadales</taxon>
        <taxon>Pseudomonadaceae</taxon>
        <taxon>Pseudomonas</taxon>
    </lineage>
</organism>
<dbReference type="Proteomes" id="UP000478064">
    <property type="component" value="Unassembled WGS sequence"/>
</dbReference>
<dbReference type="Proteomes" id="UP000489190">
    <property type="component" value="Unassembled WGS sequence"/>
</dbReference>
<comment type="caution">
    <text evidence="2">The sequence shown here is derived from an EMBL/GenBank/DDBJ whole genome shotgun (WGS) entry which is preliminary data.</text>
</comment>
<dbReference type="AlphaFoldDB" id="A0A6L5HXW4"/>
<reference evidence="3 4" key="1">
    <citation type="submission" date="2019-10" db="EMBL/GenBank/DDBJ databases">
        <title>Evaluation of single-gene subtyping targets for Pseudomonas.</title>
        <authorList>
            <person name="Reichler S.J."/>
            <person name="Orsi R.H."/>
            <person name="Wiedmann M."/>
            <person name="Martin N.H."/>
            <person name="Murphy S.I."/>
        </authorList>
    </citation>
    <scope>NUCLEOTIDE SEQUENCE [LARGE SCALE GENOMIC DNA]</scope>
    <source>
        <strain evidence="2 3">FSL R10-1637</strain>
        <strain evidence="1 4">FSL R10-3254</strain>
    </source>
</reference>
<proteinExistence type="predicted"/>
<protein>
    <submittedName>
        <fullName evidence="2">Conjugal transfer protein TraT</fullName>
    </submittedName>
</protein>
<dbReference type="RefSeq" id="WP_048402785.1">
    <property type="nucleotide sequence ID" value="NZ_WIVU01000035.1"/>
</dbReference>
<evidence type="ECO:0000313" key="1">
    <source>
        <dbReference type="EMBL" id="MQT90292.1"/>
    </source>
</evidence>
<name>A0A6L5HXW4_9PSED</name>
<accession>A0A6L5HXW4</accession>
<evidence type="ECO:0000313" key="3">
    <source>
        <dbReference type="Proteomes" id="UP000478064"/>
    </source>
</evidence>
<sequence>MDVDIQHEQPPLAPLMLDISGDPELPVPVAIAGDRCACCGIWTEKLWQGARAGFTDSHTVCTLCYLAGHLDSPTAAHGLLAFLPGMAMSDVHHLQRRALIAIRAGNKIQRREGQKIWLWLARHGREVEQAWGTARAGEYAMALQRLPPHKRLTLQTRLTGCALILPPDRFDDLTLLLPSGKTAAAVLTSRSWDTYTRSDLYVEPDTLG</sequence>